<accession>A0A3N4KD89</accession>
<dbReference type="EMBL" id="ML119182">
    <property type="protein sequence ID" value="RPB07448.1"/>
    <property type="molecule type" value="Genomic_DNA"/>
</dbReference>
<feature type="non-terminal residue" evidence="2">
    <location>
        <position position="1"/>
    </location>
</feature>
<organism evidence="2 3">
    <name type="scientific">Morchella conica CCBAS932</name>
    <dbReference type="NCBI Taxonomy" id="1392247"/>
    <lineage>
        <taxon>Eukaryota</taxon>
        <taxon>Fungi</taxon>
        <taxon>Dikarya</taxon>
        <taxon>Ascomycota</taxon>
        <taxon>Pezizomycotina</taxon>
        <taxon>Pezizomycetes</taxon>
        <taxon>Pezizales</taxon>
        <taxon>Morchellaceae</taxon>
        <taxon>Morchella</taxon>
    </lineage>
</organism>
<name>A0A3N4KD89_9PEZI</name>
<dbReference type="Proteomes" id="UP000277580">
    <property type="component" value="Unassembled WGS sequence"/>
</dbReference>
<protein>
    <submittedName>
        <fullName evidence="2">Uncharacterized protein</fullName>
    </submittedName>
</protein>
<proteinExistence type="predicted"/>
<evidence type="ECO:0000256" key="1">
    <source>
        <dbReference type="SAM" id="MobiDB-lite"/>
    </source>
</evidence>
<dbReference type="InParanoid" id="A0A3N4KD89"/>
<keyword evidence="3" id="KW-1185">Reference proteome</keyword>
<evidence type="ECO:0000313" key="3">
    <source>
        <dbReference type="Proteomes" id="UP000277580"/>
    </source>
</evidence>
<gene>
    <name evidence="2" type="ORF">P167DRAFT_579211</name>
</gene>
<dbReference type="AlphaFoldDB" id="A0A3N4KD89"/>
<sequence>REIVDHISTQFRKSVAKKADKAKTADRKLLSRARVITTEDVLKLREARDAADAVKIAKAEAKEAKKKAKEDSSTLDKPPRETLNNEEKDNDEEEWVNMVEILAPQVLRRSGRHQGTH</sequence>
<feature type="region of interest" description="Disordered" evidence="1">
    <location>
        <begin position="59"/>
        <end position="96"/>
    </location>
</feature>
<feature type="compositionally biased region" description="Basic and acidic residues" evidence="1">
    <location>
        <begin position="59"/>
        <end position="87"/>
    </location>
</feature>
<evidence type="ECO:0000313" key="2">
    <source>
        <dbReference type="EMBL" id="RPB07448.1"/>
    </source>
</evidence>
<reference evidence="2 3" key="1">
    <citation type="journal article" date="2018" name="Nat. Ecol. Evol.">
        <title>Pezizomycetes genomes reveal the molecular basis of ectomycorrhizal truffle lifestyle.</title>
        <authorList>
            <person name="Murat C."/>
            <person name="Payen T."/>
            <person name="Noel B."/>
            <person name="Kuo A."/>
            <person name="Morin E."/>
            <person name="Chen J."/>
            <person name="Kohler A."/>
            <person name="Krizsan K."/>
            <person name="Balestrini R."/>
            <person name="Da Silva C."/>
            <person name="Montanini B."/>
            <person name="Hainaut M."/>
            <person name="Levati E."/>
            <person name="Barry K.W."/>
            <person name="Belfiori B."/>
            <person name="Cichocki N."/>
            <person name="Clum A."/>
            <person name="Dockter R.B."/>
            <person name="Fauchery L."/>
            <person name="Guy J."/>
            <person name="Iotti M."/>
            <person name="Le Tacon F."/>
            <person name="Lindquist E.A."/>
            <person name="Lipzen A."/>
            <person name="Malagnac F."/>
            <person name="Mello A."/>
            <person name="Molinier V."/>
            <person name="Miyauchi S."/>
            <person name="Poulain J."/>
            <person name="Riccioni C."/>
            <person name="Rubini A."/>
            <person name="Sitrit Y."/>
            <person name="Splivallo R."/>
            <person name="Traeger S."/>
            <person name="Wang M."/>
            <person name="Zifcakova L."/>
            <person name="Wipf D."/>
            <person name="Zambonelli A."/>
            <person name="Paolocci F."/>
            <person name="Nowrousian M."/>
            <person name="Ottonello S."/>
            <person name="Baldrian P."/>
            <person name="Spatafora J.W."/>
            <person name="Henrissat B."/>
            <person name="Nagy L.G."/>
            <person name="Aury J.M."/>
            <person name="Wincker P."/>
            <person name="Grigoriev I.V."/>
            <person name="Bonfante P."/>
            <person name="Martin F.M."/>
        </authorList>
    </citation>
    <scope>NUCLEOTIDE SEQUENCE [LARGE SCALE GENOMIC DNA]</scope>
    <source>
        <strain evidence="2 3">CCBAS932</strain>
    </source>
</reference>